<reference evidence="4" key="1">
    <citation type="submission" date="2020-01" db="EMBL/GenBank/DDBJ databases">
        <authorList>
            <person name="Rat A."/>
        </authorList>
    </citation>
    <scope>NUCLEOTIDE SEQUENCE</scope>
    <source>
        <strain evidence="4">LMG 31231</strain>
    </source>
</reference>
<evidence type="ECO:0000313" key="5">
    <source>
        <dbReference type="Proteomes" id="UP001138751"/>
    </source>
</evidence>
<feature type="domain" description="Flavin reductase like" evidence="3">
    <location>
        <begin position="24"/>
        <end position="167"/>
    </location>
</feature>
<dbReference type="GO" id="GO:0010181">
    <property type="term" value="F:FMN binding"/>
    <property type="evidence" value="ECO:0007669"/>
    <property type="project" value="InterPro"/>
</dbReference>
<dbReference type="Pfam" id="PF01613">
    <property type="entry name" value="Flavin_Reduct"/>
    <property type="match status" value="1"/>
</dbReference>
<sequence length="169" mass="18218">MSETQFKARPRLAPCDPAAFRSLAGHWATGVAVVTTIDAEGRPFGLTMSAVTSLSLDPLQLIICIDARSTSLEPLMESRRFCVNILGQDQRDIALRFAGRGPDKFAGIEHRILESGLALITGAIGFAECLVSAVHPGGDHRIVVGDVIGVEVPSGEPLVHFGRQFWELR</sequence>
<dbReference type="InterPro" id="IPR050268">
    <property type="entry name" value="NADH-dep_flavin_reductase"/>
</dbReference>
<dbReference type="EMBL" id="JAAEDM010000024">
    <property type="protein sequence ID" value="MBR0671712.1"/>
    <property type="molecule type" value="Genomic_DNA"/>
</dbReference>
<gene>
    <name evidence="4" type="ORF">GXW76_11060</name>
</gene>
<dbReference type="Proteomes" id="UP001138751">
    <property type="component" value="Unassembled WGS sequence"/>
</dbReference>
<dbReference type="GO" id="GO:0042602">
    <property type="term" value="F:riboflavin reductase (NADPH) activity"/>
    <property type="evidence" value="ECO:0007669"/>
    <property type="project" value="TreeGrafter"/>
</dbReference>
<dbReference type="AlphaFoldDB" id="A0A9X9WX33"/>
<organism evidence="4 5">
    <name type="scientific">Neoroseomonas soli</name>
    <dbReference type="NCBI Taxonomy" id="1081025"/>
    <lineage>
        <taxon>Bacteria</taxon>
        <taxon>Pseudomonadati</taxon>
        <taxon>Pseudomonadota</taxon>
        <taxon>Alphaproteobacteria</taxon>
        <taxon>Acetobacterales</taxon>
        <taxon>Acetobacteraceae</taxon>
        <taxon>Neoroseomonas</taxon>
    </lineage>
</organism>
<comment type="caution">
    <text evidence="4">The sequence shown here is derived from an EMBL/GenBank/DDBJ whole genome shotgun (WGS) entry which is preliminary data.</text>
</comment>
<reference evidence="4" key="2">
    <citation type="journal article" date="2021" name="Syst. Appl. Microbiol.">
        <title>Roseomonas hellenica sp. nov., isolated from roots of wild-growing Alkanna tinctoria.</title>
        <authorList>
            <person name="Rat A."/>
            <person name="Naranjo H.D."/>
            <person name="Lebbe L."/>
            <person name="Cnockaert M."/>
            <person name="Krigas N."/>
            <person name="Grigoriadou K."/>
            <person name="Maloupa E."/>
            <person name="Willems A."/>
        </authorList>
    </citation>
    <scope>NUCLEOTIDE SEQUENCE</scope>
    <source>
        <strain evidence="4">LMG 31231</strain>
    </source>
</reference>
<name>A0A9X9WX33_9PROT</name>
<evidence type="ECO:0000259" key="3">
    <source>
        <dbReference type="SMART" id="SM00903"/>
    </source>
</evidence>
<dbReference type="RefSeq" id="WP_211862089.1">
    <property type="nucleotide sequence ID" value="NZ_JAAEDM010000024.1"/>
</dbReference>
<dbReference type="InterPro" id="IPR002563">
    <property type="entry name" value="Flavin_Rdtase-like_dom"/>
</dbReference>
<keyword evidence="2" id="KW-0560">Oxidoreductase</keyword>
<dbReference type="PANTHER" id="PTHR30466:SF11">
    <property type="entry name" value="FLAVIN-DEPENDENT MONOOXYGENASE, REDUCTASE SUBUNIT HSAB"/>
    <property type="match status" value="1"/>
</dbReference>
<dbReference type="SUPFAM" id="SSF50475">
    <property type="entry name" value="FMN-binding split barrel"/>
    <property type="match status" value="1"/>
</dbReference>
<dbReference type="SMART" id="SM00903">
    <property type="entry name" value="Flavin_Reduct"/>
    <property type="match status" value="1"/>
</dbReference>
<dbReference type="Gene3D" id="2.30.110.10">
    <property type="entry name" value="Electron Transport, Fmn-binding Protein, Chain A"/>
    <property type="match status" value="1"/>
</dbReference>
<evidence type="ECO:0000256" key="1">
    <source>
        <dbReference type="ARBA" id="ARBA00008898"/>
    </source>
</evidence>
<comment type="similarity">
    <text evidence="1">Belongs to the non-flavoprotein flavin reductase family.</text>
</comment>
<dbReference type="InterPro" id="IPR012349">
    <property type="entry name" value="Split_barrel_FMN-bd"/>
</dbReference>
<evidence type="ECO:0000313" key="4">
    <source>
        <dbReference type="EMBL" id="MBR0671712.1"/>
    </source>
</evidence>
<accession>A0A9X9WX33</accession>
<proteinExistence type="inferred from homology"/>
<protein>
    <submittedName>
        <fullName evidence="4">Flavin reductase family protein</fullName>
    </submittedName>
</protein>
<evidence type="ECO:0000256" key="2">
    <source>
        <dbReference type="ARBA" id="ARBA00023002"/>
    </source>
</evidence>
<dbReference type="PANTHER" id="PTHR30466">
    <property type="entry name" value="FLAVIN REDUCTASE"/>
    <property type="match status" value="1"/>
</dbReference>
<keyword evidence="5" id="KW-1185">Reference proteome</keyword>